<keyword evidence="1" id="KW-1133">Transmembrane helix</keyword>
<name>A0A4Z0QY40_9FIRM</name>
<gene>
    <name evidence="3" type="ORF">E4K67_26780</name>
</gene>
<dbReference type="RefSeq" id="WP_135552380.1">
    <property type="nucleotide sequence ID" value="NZ_SPQQ01000018.1"/>
</dbReference>
<comment type="caution">
    <text evidence="3">The sequence shown here is derived from an EMBL/GenBank/DDBJ whole genome shotgun (WGS) entry which is preliminary data.</text>
</comment>
<organism evidence="3 4">
    <name type="scientific">Desulfosporosinus fructosivorans</name>
    <dbReference type="NCBI Taxonomy" id="2018669"/>
    <lineage>
        <taxon>Bacteria</taxon>
        <taxon>Bacillati</taxon>
        <taxon>Bacillota</taxon>
        <taxon>Clostridia</taxon>
        <taxon>Eubacteriales</taxon>
        <taxon>Desulfitobacteriaceae</taxon>
        <taxon>Desulfosporosinus</taxon>
    </lineage>
</organism>
<feature type="domain" description="DUF4179" evidence="2">
    <location>
        <begin position="46"/>
        <end position="127"/>
    </location>
</feature>
<evidence type="ECO:0000313" key="4">
    <source>
        <dbReference type="Proteomes" id="UP000298460"/>
    </source>
</evidence>
<keyword evidence="1" id="KW-0472">Membrane</keyword>
<evidence type="ECO:0000313" key="3">
    <source>
        <dbReference type="EMBL" id="TGE35209.1"/>
    </source>
</evidence>
<feature type="transmembrane region" description="Helical" evidence="1">
    <location>
        <begin position="44"/>
        <end position="62"/>
    </location>
</feature>
<evidence type="ECO:0000256" key="1">
    <source>
        <dbReference type="SAM" id="Phobius"/>
    </source>
</evidence>
<reference evidence="3 4" key="1">
    <citation type="submission" date="2019-03" db="EMBL/GenBank/DDBJ databases">
        <title>Draft Genome Sequence of Desulfosporosinus fructosivorans Strain 63.6F, Isolated from Marine Sediment in the Baltic Sea.</title>
        <authorList>
            <person name="Hausmann B."/>
            <person name="Vandieken V."/>
            <person name="Pjevac P."/>
            <person name="Schreck K."/>
            <person name="Herbold C.W."/>
            <person name="Loy A."/>
        </authorList>
    </citation>
    <scope>NUCLEOTIDE SEQUENCE [LARGE SCALE GENOMIC DNA]</scope>
    <source>
        <strain evidence="3 4">63.6F</strain>
    </source>
</reference>
<protein>
    <submittedName>
        <fullName evidence="3">DUF4179 domain-containing protein</fullName>
    </submittedName>
</protein>
<proteinExistence type="predicted"/>
<dbReference type="InterPro" id="IPR025436">
    <property type="entry name" value="DUF4179"/>
</dbReference>
<keyword evidence="4" id="KW-1185">Reference proteome</keyword>
<sequence length="434" mass="49227">MNDIEDILRANKARIDQLEVPDELEARLRDALTRKHASSFKGRVRIYVAAMIVTLVMLTSNYDVIAFYGKQLLGYEQIMNGTLQQLNELGKGQTIGKSHTFNNGVSLTLDYVMLDENQFLLFYTIKDPSGFVEDYDLLSYMSVKGFWGEYRHSSSEGKINVDKTQIKYISSFAPPFPFERNLSFRFGLYEQGKLESGQIDFSLNRNTAMGHSLKSNLNQLIQVDETEIMIDSILASPTKTVIKGSFQSIFGLVKDHLSGERFRPSSFEIKLIANGNEIAVQGGGMTTDLKGMKFNSDFDALPLDLKQLQIELVSFGADHDVNENFKLKTTQRNQVLEISNQRVEVHEISQTKAETLITVSSEESLIITKLYLMIDGVKVSLEETINDNYDKLIDGSIIHKRTLRFLGAGENLELFVQRMTYAKNYNKIIDVRVK</sequence>
<keyword evidence="1" id="KW-0812">Transmembrane</keyword>
<dbReference type="AlphaFoldDB" id="A0A4Z0QY40"/>
<accession>A0A4Z0QY40</accession>
<dbReference type="Gene3D" id="2.60.40.1630">
    <property type="entry name" value="bacillus anthracis domain"/>
    <property type="match status" value="1"/>
</dbReference>
<dbReference type="Pfam" id="PF13786">
    <property type="entry name" value="DUF4179"/>
    <property type="match status" value="1"/>
</dbReference>
<dbReference type="Proteomes" id="UP000298460">
    <property type="component" value="Unassembled WGS sequence"/>
</dbReference>
<dbReference type="EMBL" id="SPQQ01000018">
    <property type="protein sequence ID" value="TGE35209.1"/>
    <property type="molecule type" value="Genomic_DNA"/>
</dbReference>
<dbReference type="OrthoDB" id="2961302at2"/>
<evidence type="ECO:0000259" key="2">
    <source>
        <dbReference type="Pfam" id="PF13786"/>
    </source>
</evidence>